<proteinExistence type="predicted"/>
<accession>U2DW19</accession>
<gene>
    <name evidence="1" type="ORF">HMPREF1981_01311</name>
</gene>
<dbReference type="AlphaFoldDB" id="U2DW19"/>
<evidence type="ECO:0000313" key="2">
    <source>
        <dbReference type="Proteomes" id="UP000016496"/>
    </source>
</evidence>
<dbReference type="Proteomes" id="UP000016496">
    <property type="component" value="Unassembled WGS sequence"/>
</dbReference>
<comment type="caution">
    <text evidence="1">The sequence shown here is derived from an EMBL/GenBank/DDBJ whole genome shotgun (WGS) entry which is preliminary data.</text>
</comment>
<name>U2DW19_9BACE</name>
<dbReference type="EMBL" id="AWSV01000072">
    <property type="protein sequence ID" value="ERI85852.1"/>
    <property type="molecule type" value="Genomic_DNA"/>
</dbReference>
<organism evidence="1 2">
    <name type="scientific">Bacteroides pyogenes F0041</name>
    <dbReference type="NCBI Taxonomy" id="1321819"/>
    <lineage>
        <taxon>Bacteria</taxon>
        <taxon>Pseudomonadati</taxon>
        <taxon>Bacteroidota</taxon>
        <taxon>Bacteroidia</taxon>
        <taxon>Bacteroidales</taxon>
        <taxon>Bacteroidaceae</taxon>
        <taxon>Bacteroides</taxon>
    </lineage>
</organism>
<sequence length="73" mass="8266">MLTTPQITTAERLSITPYTQNVISAASHILLYTQSNRSRKHRSYTGRNSVLPVIRHQSFKNIDYVPVFFTGAA</sequence>
<evidence type="ECO:0000313" key="1">
    <source>
        <dbReference type="EMBL" id="ERI85852.1"/>
    </source>
</evidence>
<reference evidence="1 2" key="1">
    <citation type="submission" date="2013-08" db="EMBL/GenBank/DDBJ databases">
        <authorList>
            <person name="Weinstock G."/>
            <person name="Sodergren E."/>
            <person name="Wylie T."/>
            <person name="Fulton L."/>
            <person name="Fulton R."/>
            <person name="Fronick C."/>
            <person name="O'Laughlin M."/>
            <person name="Godfrey J."/>
            <person name="Miner T."/>
            <person name="Herter B."/>
            <person name="Appelbaum E."/>
            <person name="Cordes M."/>
            <person name="Lek S."/>
            <person name="Wollam A."/>
            <person name="Pepin K.H."/>
            <person name="Palsikar V.B."/>
            <person name="Mitreva M."/>
            <person name="Wilson R.K."/>
        </authorList>
    </citation>
    <scope>NUCLEOTIDE SEQUENCE [LARGE SCALE GENOMIC DNA]</scope>
    <source>
        <strain evidence="1 2">F0041</strain>
    </source>
</reference>
<dbReference type="HOGENOM" id="CLU_2696956_0_0_10"/>
<protein>
    <submittedName>
        <fullName evidence="1">Uncharacterized protein</fullName>
    </submittedName>
</protein>